<evidence type="ECO:0000313" key="2">
    <source>
        <dbReference type="EMBL" id="OAT12544.1"/>
    </source>
</evidence>
<dbReference type="Proteomes" id="UP000002038">
    <property type="component" value="Unassembled WGS sequence"/>
</dbReference>
<protein>
    <submittedName>
        <fullName evidence="2">Uncharacterized protein</fullName>
    </submittedName>
</protein>
<dbReference type="KEGG" id="bgh:BDBG_17687"/>
<proteinExistence type="predicted"/>
<name>A0A179UWV2_BLAGS</name>
<feature type="compositionally biased region" description="Basic and acidic residues" evidence="1">
    <location>
        <begin position="88"/>
        <end position="97"/>
    </location>
</feature>
<dbReference type="GeneID" id="42529300"/>
<feature type="region of interest" description="Disordered" evidence="1">
    <location>
        <begin position="77"/>
        <end position="97"/>
    </location>
</feature>
<dbReference type="RefSeq" id="XP_031580438.1">
    <property type="nucleotide sequence ID" value="XM_031725347.1"/>
</dbReference>
<evidence type="ECO:0000313" key="3">
    <source>
        <dbReference type="Proteomes" id="UP000002038"/>
    </source>
</evidence>
<accession>A0A179UWV2</accession>
<keyword evidence="3" id="KW-1185">Reference proteome</keyword>
<sequence length="97" mass="10845">MQMICVSSRGYSSQEEKTERALVLCRQSFTNEERSPSARRIYLPILCESFLIFRLSSPLSSFQSLTNLLDRKPAGQVSLPAGGLPSGPDHRTCLARR</sequence>
<dbReference type="VEuPathDB" id="FungiDB:BDBG_17687"/>
<gene>
    <name evidence="2" type="ORF">BDBG_17687</name>
</gene>
<organism evidence="2 3">
    <name type="scientific">Blastomyces gilchristii (strain SLH14081)</name>
    <name type="common">Blastomyces dermatitidis</name>
    <dbReference type="NCBI Taxonomy" id="559298"/>
    <lineage>
        <taxon>Eukaryota</taxon>
        <taxon>Fungi</taxon>
        <taxon>Dikarya</taxon>
        <taxon>Ascomycota</taxon>
        <taxon>Pezizomycotina</taxon>
        <taxon>Eurotiomycetes</taxon>
        <taxon>Eurotiomycetidae</taxon>
        <taxon>Onygenales</taxon>
        <taxon>Ajellomycetaceae</taxon>
        <taxon>Blastomyces</taxon>
    </lineage>
</organism>
<reference evidence="3" key="1">
    <citation type="journal article" date="2015" name="PLoS Genet.">
        <title>The dynamic genome and transcriptome of the human fungal pathogen Blastomyces and close relative Emmonsia.</title>
        <authorList>
            <person name="Munoz J.F."/>
            <person name="Gauthier G.M."/>
            <person name="Desjardins C.A."/>
            <person name="Gallo J.E."/>
            <person name="Holder J."/>
            <person name="Sullivan T.D."/>
            <person name="Marty A.J."/>
            <person name="Carmen J.C."/>
            <person name="Chen Z."/>
            <person name="Ding L."/>
            <person name="Gujja S."/>
            <person name="Magrini V."/>
            <person name="Misas E."/>
            <person name="Mitreva M."/>
            <person name="Priest M."/>
            <person name="Saif S."/>
            <person name="Whiston E.A."/>
            <person name="Young S."/>
            <person name="Zeng Q."/>
            <person name="Goldman W.E."/>
            <person name="Mardis E.R."/>
            <person name="Taylor J.W."/>
            <person name="McEwen J.G."/>
            <person name="Clay O.K."/>
            <person name="Klein B.S."/>
            <person name="Cuomo C.A."/>
        </authorList>
    </citation>
    <scope>NUCLEOTIDE SEQUENCE [LARGE SCALE GENOMIC DNA]</scope>
    <source>
        <strain evidence="3">SLH14081</strain>
    </source>
</reference>
<dbReference type="EMBL" id="GG657468">
    <property type="protein sequence ID" value="OAT12544.1"/>
    <property type="molecule type" value="Genomic_DNA"/>
</dbReference>
<dbReference type="AlphaFoldDB" id="A0A179UWV2"/>
<evidence type="ECO:0000256" key="1">
    <source>
        <dbReference type="SAM" id="MobiDB-lite"/>
    </source>
</evidence>